<dbReference type="Proteomes" id="UP001596405">
    <property type="component" value="Unassembled WGS sequence"/>
</dbReference>
<evidence type="ECO:0000313" key="3">
    <source>
        <dbReference type="EMBL" id="MFC6998897.1"/>
    </source>
</evidence>
<evidence type="ECO:0000256" key="1">
    <source>
        <dbReference type="SAM" id="Coils"/>
    </source>
</evidence>
<feature type="coiled-coil region" evidence="1">
    <location>
        <begin position="37"/>
        <end position="92"/>
    </location>
</feature>
<dbReference type="EMBL" id="JBHSYQ010000008">
    <property type="protein sequence ID" value="MFC6998897.1"/>
    <property type="molecule type" value="Genomic_DNA"/>
</dbReference>
<accession>A0ABW2DM20</accession>
<protein>
    <submittedName>
        <fullName evidence="3">Uncharacterized protein</fullName>
    </submittedName>
</protein>
<sequence>MNSLKQIKLLTCVLMLGFPLMVSCSAFNSSVSNDPAVKTQREHVENLRAEVRNAESNTKEAELREKAAKNRLKAAEAELKVLESEVKRRSNQ</sequence>
<proteinExistence type="predicted"/>
<evidence type="ECO:0000256" key="2">
    <source>
        <dbReference type="SAM" id="SignalP"/>
    </source>
</evidence>
<dbReference type="PROSITE" id="PS51257">
    <property type="entry name" value="PROKAR_LIPOPROTEIN"/>
    <property type="match status" value="1"/>
</dbReference>
<reference evidence="4" key="1">
    <citation type="journal article" date="2019" name="Int. J. Syst. Evol. Microbiol.">
        <title>The Global Catalogue of Microorganisms (GCM) 10K type strain sequencing project: providing services to taxonomists for standard genome sequencing and annotation.</title>
        <authorList>
            <consortium name="The Broad Institute Genomics Platform"/>
            <consortium name="The Broad Institute Genome Sequencing Center for Infectious Disease"/>
            <person name="Wu L."/>
            <person name="Ma J."/>
        </authorList>
    </citation>
    <scope>NUCLEOTIDE SEQUENCE [LARGE SCALE GENOMIC DNA]</scope>
    <source>
        <strain evidence="4">CGMCC 4.7393</strain>
    </source>
</reference>
<gene>
    <name evidence="3" type="ORF">ACFQHR_14765</name>
</gene>
<comment type="caution">
    <text evidence="3">The sequence shown here is derived from an EMBL/GenBank/DDBJ whole genome shotgun (WGS) entry which is preliminary data.</text>
</comment>
<keyword evidence="2" id="KW-0732">Signal</keyword>
<organism evidence="3 4">
    <name type="scientific">Rufibacter roseus</name>
    <dbReference type="NCBI Taxonomy" id="1567108"/>
    <lineage>
        <taxon>Bacteria</taxon>
        <taxon>Pseudomonadati</taxon>
        <taxon>Bacteroidota</taxon>
        <taxon>Cytophagia</taxon>
        <taxon>Cytophagales</taxon>
        <taxon>Hymenobacteraceae</taxon>
        <taxon>Rufibacter</taxon>
    </lineage>
</organism>
<keyword evidence="1" id="KW-0175">Coiled coil</keyword>
<name>A0ABW2DM20_9BACT</name>
<dbReference type="RefSeq" id="WP_066623905.1">
    <property type="nucleotide sequence ID" value="NZ_JBHSYQ010000008.1"/>
</dbReference>
<feature type="chain" id="PRO_5045339012" evidence="2">
    <location>
        <begin position="29"/>
        <end position="92"/>
    </location>
</feature>
<feature type="signal peptide" evidence="2">
    <location>
        <begin position="1"/>
        <end position="28"/>
    </location>
</feature>
<keyword evidence="4" id="KW-1185">Reference proteome</keyword>
<evidence type="ECO:0000313" key="4">
    <source>
        <dbReference type="Proteomes" id="UP001596405"/>
    </source>
</evidence>